<gene>
    <name evidence="1" type="ORF">A5708_16645</name>
</gene>
<name>A0A1A2Z6A7_9MYCO</name>
<accession>A0A1A2Z6A7</accession>
<reference evidence="1 2" key="1">
    <citation type="submission" date="2016-06" db="EMBL/GenBank/DDBJ databases">
        <authorList>
            <person name="Kjaerup R.B."/>
            <person name="Dalgaard T.S."/>
            <person name="Juul-Madsen H.R."/>
        </authorList>
    </citation>
    <scope>NUCLEOTIDE SEQUENCE [LARGE SCALE GENOMIC DNA]</scope>
    <source>
        <strain evidence="1 2">E1334</strain>
    </source>
</reference>
<dbReference type="AlphaFoldDB" id="A0A1A2Z6A7"/>
<sequence length="99" mass="11469">MVYPRARTLYTAFSRMRRERTANLRFSFSFKKESNRPQVSIAATQKYMGSRFLNSLSVPALMLRPVRSLYFATTRSMYRMASAGLEKQRMVKSQSAQIG</sequence>
<evidence type="ECO:0000313" key="2">
    <source>
        <dbReference type="Proteomes" id="UP000091846"/>
    </source>
</evidence>
<protein>
    <submittedName>
        <fullName evidence="1">Uncharacterized protein</fullName>
    </submittedName>
</protein>
<evidence type="ECO:0000313" key="1">
    <source>
        <dbReference type="EMBL" id="OBI44696.1"/>
    </source>
</evidence>
<comment type="caution">
    <text evidence="1">The sequence shown here is derived from an EMBL/GenBank/DDBJ whole genome shotgun (WGS) entry which is preliminary data.</text>
</comment>
<dbReference type="EMBL" id="LZKI01000039">
    <property type="protein sequence ID" value="OBI44696.1"/>
    <property type="molecule type" value="Genomic_DNA"/>
</dbReference>
<dbReference type="Proteomes" id="UP000091846">
    <property type="component" value="Unassembled WGS sequence"/>
</dbReference>
<proteinExistence type="predicted"/>
<organism evidence="1 2">
    <name type="scientific">Mycobacterium colombiense</name>
    <dbReference type="NCBI Taxonomy" id="339268"/>
    <lineage>
        <taxon>Bacteria</taxon>
        <taxon>Bacillati</taxon>
        <taxon>Actinomycetota</taxon>
        <taxon>Actinomycetes</taxon>
        <taxon>Mycobacteriales</taxon>
        <taxon>Mycobacteriaceae</taxon>
        <taxon>Mycobacterium</taxon>
        <taxon>Mycobacterium avium complex (MAC)</taxon>
    </lineage>
</organism>